<dbReference type="PROSITE" id="PS51724">
    <property type="entry name" value="SPOR"/>
    <property type="match status" value="3"/>
</dbReference>
<dbReference type="Gene3D" id="3.30.200.20">
    <property type="entry name" value="Phosphorylase Kinase, domain 1"/>
    <property type="match status" value="1"/>
</dbReference>
<organism evidence="5">
    <name type="scientific">Magnetococcus massalia (strain MO-1)</name>
    <dbReference type="NCBI Taxonomy" id="451514"/>
    <lineage>
        <taxon>Bacteria</taxon>
        <taxon>Pseudomonadati</taxon>
        <taxon>Pseudomonadota</taxon>
        <taxon>Magnetococcia</taxon>
        <taxon>Magnetococcales</taxon>
        <taxon>Magnetococcaceae</taxon>
        <taxon>Magnetococcus</taxon>
    </lineage>
</organism>
<feature type="domain" description="SPOR" evidence="4">
    <location>
        <begin position="1069"/>
        <end position="1153"/>
    </location>
</feature>
<dbReference type="SUPFAM" id="SSF110997">
    <property type="entry name" value="Sporulation related repeat"/>
    <property type="match status" value="3"/>
</dbReference>
<dbReference type="InterPro" id="IPR045269">
    <property type="entry name" value="Atg1-like"/>
</dbReference>
<evidence type="ECO:0000256" key="2">
    <source>
        <dbReference type="SAM" id="MobiDB-lite"/>
    </source>
</evidence>
<dbReference type="SUPFAM" id="SSF56112">
    <property type="entry name" value="Protein kinase-like (PK-like)"/>
    <property type="match status" value="1"/>
</dbReference>
<dbReference type="InterPro" id="IPR007730">
    <property type="entry name" value="SPOR-like_dom"/>
</dbReference>
<evidence type="ECO:0008006" key="6">
    <source>
        <dbReference type="Google" id="ProtNLM"/>
    </source>
</evidence>
<dbReference type="SMART" id="SM00220">
    <property type="entry name" value="S_TKc"/>
    <property type="match status" value="1"/>
</dbReference>
<dbReference type="Gene3D" id="3.30.70.1070">
    <property type="entry name" value="Sporulation related repeat"/>
    <property type="match status" value="3"/>
</dbReference>
<evidence type="ECO:0000256" key="1">
    <source>
        <dbReference type="SAM" id="Coils"/>
    </source>
</evidence>
<feature type="domain" description="SPOR" evidence="4">
    <location>
        <begin position="944"/>
        <end position="1028"/>
    </location>
</feature>
<keyword evidence="1" id="KW-0175">Coiled coil</keyword>
<dbReference type="Pfam" id="PF05036">
    <property type="entry name" value="SPOR"/>
    <property type="match status" value="3"/>
</dbReference>
<gene>
    <name evidence="5" type="ORF">MAGMO_3635</name>
</gene>
<feature type="domain" description="Protein kinase" evidence="3">
    <location>
        <begin position="12"/>
        <end position="294"/>
    </location>
</feature>
<dbReference type="GO" id="GO:0042834">
    <property type="term" value="F:peptidoglycan binding"/>
    <property type="evidence" value="ECO:0007669"/>
    <property type="project" value="InterPro"/>
</dbReference>
<protein>
    <recommendedName>
        <fullName evidence="6">SPOR domain-containing protein</fullName>
    </recommendedName>
</protein>
<dbReference type="InterPro" id="IPR011009">
    <property type="entry name" value="Kinase-like_dom_sf"/>
</dbReference>
<dbReference type="CDD" id="cd14014">
    <property type="entry name" value="STKc_PknB_like"/>
    <property type="match status" value="1"/>
</dbReference>
<evidence type="ECO:0000259" key="4">
    <source>
        <dbReference type="PROSITE" id="PS51724"/>
    </source>
</evidence>
<dbReference type="InterPro" id="IPR000719">
    <property type="entry name" value="Prot_kinase_dom"/>
</dbReference>
<dbReference type="GO" id="GO:0005524">
    <property type="term" value="F:ATP binding"/>
    <property type="evidence" value="ECO:0007669"/>
    <property type="project" value="InterPro"/>
</dbReference>
<dbReference type="AlphaFoldDB" id="A0A1S7LM86"/>
<dbReference type="EMBL" id="LO017727">
    <property type="protein sequence ID" value="CRH07768.1"/>
    <property type="molecule type" value="Genomic_DNA"/>
</dbReference>
<proteinExistence type="predicted"/>
<evidence type="ECO:0000313" key="5">
    <source>
        <dbReference type="EMBL" id="CRH07768.1"/>
    </source>
</evidence>
<dbReference type="Gene3D" id="1.10.510.10">
    <property type="entry name" value="Transferase(Phosphotransferase) domain 1"/>
    <property type="match status" value="1"/>
</dbReference>
<name>A0A1S7LM86_MAGMO</name>
<feature type="region of interest" description="Disordered" evidence="2">
    <location>
        <begin position="310"/>
        <end position="330"/>
    </location>
</feature>
<reference evidence="5" key="1">
    <citation type="submission" date="2015-04" db="EMBL/GenBank/DDBJ databases">
        <authorList>
            <person name="Syromyatnikov M.Y."/>
            <person name="Popov V.N."/>
        </authorList>
    </citation>
    <scope>NUCLEOTIDE SEQUENCE</scope>
    <source>
        <strain evidence="5">MO-1</strain>
    </source>
</reference>
<dbReference type="GO" id="GO:0005737">
    <property type="term" value="C:cytoplasm"/>
    <property type="evidence" value="ECO:0007669"/>
    <property type="project" value="TreeGrafter"/>
</dbReference>
<feature type="coiled-coil region" evidence="1">
    <location>
        <begin position="661"/>
        <end position="778"/>
    </location>
</feature>
<dbReference type="Pfam" id="PF00069">
    <property type="entry name" value="Pkinase"/>
    <property type="match status" value="1"/>
</dbReference>
<dbReference type="PROSITE" id="PS50011">
    <property type="entry name" value="PROTEIN_KINASE_DOM"/>
    <property type="match status" value="1"/>
</dbReference>
<dbReference type="GO" id="GO:0004674">
    <property type="term" value="F:protein serine/threonine kinase activity"/>
    <property type="evidence" value="ECO:0007669"/>
    <property type="project" value="InterPro"/>
</dbReference>
<feature type="domain" description="SPOR" evidence="4">
    <location>
        <begin position="838"/>
        <end position="922"/>
    </location>
</feature>
<accession>A0A1S7LM86</accession>
<dbReference type="PANTHER" id="PTHR24348">
    <property type="entry name" value="SERINE/THREONINE-PROTEIN KINASE UNC-51-RELATED"/>
    <property type="match status" value="1"/>
</dbReference>
<dbReference type="InterPro" id="IPR036680">
    <property type="entry name" value="SPOR-like_sf"/>
</dbReference>
<sequence>MNIGTHIVDELYTIRDLLREGPLGTTYLATDRSSDATLVIKPIPDEITQDQSTLVWFQQRYQRLKSISHPALHTRYNHAFDQATESHYLTTSYVPGEHLGKWLKRQKDGHLEPQKALSMIRRIVEALDRAHQAGLPHLGLKPENIIVTPVESLVITDCALGYARQLPAWKKVSSDQDALQLVSPFTAPEIIRSLWIDHLPESHALRQAIRNLHSQPPGPAADMFALGALLFTMLTGHAPFTPAHYLEGISRGVMPSLSMPTAWPKALQVFILQAMQLRPENRFADITTLLETLITTEKLVNREMLAQKRQMAATEQTESPAVAATAEEPKPSKMIETPRVEEISEETFAEVMEATEETLGEPMTQEVAEPVGTDLMEEVTEAAEVAVAEAPNDEPVAEMAEEPVAEESLVVEMEEEPSIVIDNAADNVTPKLKEGELPIEMHEEAILELTHGDLLDEPFAKEEESLDLTNEELVVDADMKNETGTSADFEVDAAEIADHKLHSNQPEDRLAKDSLMESKESSEALDMSAELVVDDQVNSAELARDYELIGEPINDEAFEQEEQVKPKRRGGRLLKAAAMAGITAGAGLSWFLLTQEPSAKFHTVELQPALITENAEIPQVTPPEELTAIRPESDKPELMNTAVSQAVAMDNMAGLDQQAALTILRRQLKQKEKQHREARRNLTISQTRMIELEQSLKATQQELANTKVKLNRAKGQLAMLGDAREEVESLRQQVVKLSDSKQKMQQTAKQLDSAHKARASLKARLEAAQTRYLSAQAKLDAASWGESESVMEAPASQRKVNRKSARKAAKVAKKAVSKRKTATTTVAKRRQPAEHFTTTHGTQIYVQVASHKQRGVADEQRDKLAKKSLQGKQWPVKVEEARVNGETYHRVRFGPLASVAEAESLSATLFSSLKLDSIMVRKDRGRKLTTTPMMETVSAPMSREPVRKGYSVQIASFTNPDAAAKTQKEIEALSWHGNRVAVFQETKMVDGRLFHRVRLGPFNHKSEAILINDLVHDNTDFPSIVIRNKKDEVKHYARLEMPSRGAKVSLKKAMATPPVSSYLKSDKSRRVDDGFMVQLGAYTSADAASSAKRKLDDMTVEMGSLPLVQETTTLAGQDVIRLRLGPFKTEGEAKRMKQMVQTQAGMYGGTILAASDW</sequence>
<evidence type="ECO:0000259" key="3">
    <source>
        <dbReference type="PROSITE" id="PS50011"/>
    </source>
</evidence>